<feature type="transmembrane region" description="Helical" evidence="18">
    <location>
        <begin position="134"/>
        <end position="155"/>
    </location>
</feature>
<evidence type="ECO:0000256" key="10">
    <source>
        <dbReference type="ARBA" id="ARBA00022597"/>
    </source>
</evidence>
<dbReference type="Pfam" id="PF02302">
    <property type="entry name" value="PTS_IIB"/>
    <property type="match status" value="1"/>
</dbReference>
<gene>
    <name evidence="22" type="ORF">PGX00_21485</name>
</gene>
<comment type="catalytic activity">
    <reaction evidence="1">
        <text>D-mannitol(out) + N(pros)-phospho-L-histidyl-[protein] = D-mannitol 1-phosphate(in) + L-histidyl-[protein]</text>
        <dbReference type="Rhea" id="RHEA:33363"/>
        <dbReference type="Rhea" id="RHEA-COMP:9745"/>
        <dbReference type="Rhea" id="RHEA-COMP:9746"/>
        <dbReference type="ChEBI" id="CHEBI:16899"/>
        <dbReference type="ChEBI" id="CHEBI:29979"/>
        <dbReference type="ChEBI" id="CHEBI:61381"/>
        <dbReference type="ChEBI" id="CHEBI:64837"/>
        <dbReference type="EC" id="2.7.1.197"/>
    </reaction>
</comment>
<dbReference type="InterPro" id="IPR013014">
    <property type="entry name" value="PTS_EIIC_2"/>
</dbReference>
<dbReference type="CDD" id="cd05567">
    <property type="entry name" value="PTS_IIB_mannitol"/>
    <property type="match status" value="1"/>
</dbReference>
<dbReference type="PROSITE" id="PS51094">
    <property type="entry name" value="PTS_EIIA_TYPE_2"/>
    <property type="match status" value="1"/>
</dbReference>
<evidence type="ECO:0000259" key="21">
    <source>
        <dbReference type="PROSITE" id="PS51104"/>
    </source>
</evidence>
<dbReference type="InterPro" id="IPR036095">
    <property type="entry name" value="PTS_EIIB-like_sf"/>
</dbReference>
<dbReference type="InterPro" id="IPR050893">
    <property type="entry name" value="Sugar_PTS"/>
</dbReference>
<evidence type="ECO:0000256" key="3">
    <source>
        <dbReference type="ARBA" id="ARBA00011738"/>
    </source>
</evidence>
<name>A0ABT4YWY2_9VIBR</name>
<dbReference type="InterPro" id="IPR029503">
    <property type="entry name" value="PTS_EIIB_mannitol"/>
</dbReference>
<feature type="transmembrane region" description="Helical" evidence="18">
    <location>
        <begin position="49"/>
        <end position="67"/>
    </location>
</feature>
<comment type="caution">
    <text evidence="22">The sequence shown here is derived from an EMBL/GenBank/DDBJ whole genome shotgun (WGS) entry which is preliminary data.</text>
</comment>
<reference evidence="22 23" key="1">
    <citation type="submission" date="2023-01" db="EMBL/GenBank/DDBJ databases">
        <title>Vibrio sp. KJ40-1 sp.nov, isolated from marine algae.</title>
        <authorList>
            <person name="Butt M."/>
            <person name="Kim J.M.J."/>
            <person name="Jeon C.O.C."/>
        </authorList>
    </citation>
    <scope>NUCLEOTIDE SEQUENCE [LARGE SCALE GENOMIC DNA]</scope>
    <source>
        <strain evidence="22 23">KJ40-1</strain>
    </source>
</reference>
<evidence type="ECO:0000256" key="4">
    <source>
        <dbReference type="ARBA" id="ARBA00011909"/>
    </source>
</evidence>
<dbReference type="InterPro" id="IPR003352">
    <property type="entry name" value="PTS_EIIC"/>
</dbReference>
<evidence type="ECO:0000256" key="11">
    <source>
        <dbReference type="ARBA" id="ARBA00022679"/>
    </source>
</evidence>
<evidence type="ECO:0000256" key="15">
    <source>
        <dbReference type="ARBA" id="ARBA00022989"/>
    </source>
</evidence>
<comment type="subunit">
    <text evidence="3">Homodimer.</text>
</comment>
<evidence type="ECO:0000256" key="17">
    <source>
        <dbReference type="ARBA" id="ARBA00030684"/>
    </source>
</evidence>
<keyword evidence="14" id="KW-0418">Kinase</keyword>
<evidence type="ECO:0000256" key="12">
    <source>
        <dbReference type="ARBA" id="ARBA00022683"/>
    </source>
</evidence>
<dbReference type="Pfam" id="PF00359">
    <property type="entry name" value="PTS_EIIA_2"/>
    <property type="match status" value="1"/>
</dbReference>
<keyword evidence="9" id="KW-0597">Phosphoprotein</keyword>
<organism evidence="22 23">
    <name type="scientific">Vibrio algarum</name>
    <dbReference type="NCBI Taxonomy" id="3020714"/>
    <lineage>
        <taxon>Bacteria</taxon>
        <taxon>Pseudomonadati</taxon>
        <taxon>Pseudomonadota</taxon>
        <taxon>Gammaproteobacteria</taxon>
        <taxon>Vibrionales</taxon>
        <taxon>Vibrionaceae</taxon>
        <taxon>Vibrio</taxon>
    </lineage>
</organism>
<evidence type="ECO:0000259" key="20">
    <source>
        <dbReference type="PROSITE" id="PS51099"/>
    </source>
</evidence>
<proteinExistence type="predicted"/>
<evidence type="ECO:0000256" key="5">
    <source>
        <dbReference type="ARBA" id="ARBA00015039"/>
    </source>
</evidence>
<evidence type="ECO:0000256" key="8">
    <source>
        <dbReference type="ARBA" id="ARBA00022519"/>
    </source>
</evidence>
<feature type="domain" description="PTS EIIB type-2" evidence="20">
    <location>
        <begin position="375"/>
        <end position="466"/>
    </location>
</feature>
<protein>
    <recommendedName>
        <fullName evidence="5">PTS system mannitol-specific EIICBA component</fullName>
        <ecNumber evidence="4">2.7.1.197</ecNumber>
    </recommendedName>
    <alternativeName>
        <fullName evidence="17">EIICBA-Mtl</fullName>
    </alternativeName>
</protein>
<evidence type="ECO:0000256" key="16">
    <source>
        <dbReference type="ARBA" id="ARBA00023136"/>
    </source>
</evidence>
<dbReference type="NCBIfam" id="TIGR00851">
    <property type="entry name" value="mtlA"/>
    <property type="match status" value="1"/>
</dbReference>
<feature type="domain" description="PTS EIIC type-2" evidence="21">
    <location>
        <begin position="13"/>
        <end position="336"/>
    </location>
</feature>
<keyword evidence="6" id="KW-0813">Transport</keyword>
<dbReference type="PROSITE" id="PS51099">
    <property type="entry name" value="PTS_EIIB_TYPE_2"/>
    <property type="match status" value="1"/>
</dbReference>
<keyword evidence="13 18" id="KW-0812">Transmembrane</keyword>
<evidence type="ECO:0000256" key="6">
    <source>
        <dbReference type="ARBA" id="ARBA00022448"/>
    </source>
</evidence>
<dbReference type="InterPro" id="IPR016152">
    <property type="entry name" value="PTrfase/Anion_transptr"/>
</dbReference>
<keyword evidence="16 18" id="KW-0472">Membrane</keyword>
<feature type="transmembrane region" description="Helical" evidence="18">
    <location>
        <begin position="21"/>
        <end position="43"/>
    </location>
</feature>
<keyword evidence="11" id="KW-0808">Transferase</keyword>
<evidence type="ECO:0000259" key="19">
    <source>
        <dbReference type="PROSITE" id="PS51094"/>
    </source>
</evidence>
<keyword evidence="12" id="KW-0598">Phosphotransferase system</keyword>
<evidence type="ECO:0000256" key="9">
    <source>
        <dbReference type="ARBA" id="ARBA00022553"/>
    </source>
</evidence>
<dbReference type="SUPFAM" id="SSF52794">
    <property type="entry name" value="PTS system IIB component-like"/>
    <property type="match status" value="1"/>
</dbReference>
<dbReference type="InterPro" id="IPR004718">
    <property type="entry name" value="PTS_IIC_mtl"/>
</dbReference>
<dbReference type="InterPro" id="IPR002178">
    <property type="entry name" value="PTS_EIIA_type-2_dom"/>
</dbReference>
<dbReference type="PROSITE" id="PS00372">
    <property type="entry name" value="PTS_EIIA_TYPE_2_HIS"/>
    <property type="match status" value="1"/>
</dbReference>
<feature type="transmembrane region" description="Helical" evidence="18">
    <location>
        <begin position="311"/>
        <end position="334"/>
    </location>
</feature>
<dbReference type="SUPFAM" id="SSF55804">
    <property type="entry name" value="Phoshotransferase/anion transport protein"/>
    <property type="match status" value="1"/>
</dbReference>
<evidence type="ECO:0000256" key="14">
    <source>
        <dbReference type="ARBA" id="ARBA00022777"/>
    </source>
</evidence>
<evidence type="ECO:0000256" key="7">
    <source>
        <dbReference type="ARBA" id="ARBA00022475"/>
    </source>
</evidence>
<dbReference type="NCBIfam" id="NF011663">
    <property type="entry name" value="PRK15083.1"/>
    <property type="match status" value="1"/>
</dbReference>
<evidence type="ECO:0000256" key="1">
    <source>
        <dbReference type="ARBA" id="ARBA00001655"/>
    </source>
</evidence>
<sequence>MLSPEAKVKVQNFGRFLSNMVMPNIGAFIAWGFITALFIPTGWIPNETLSSMVGPMITYLLPLLIGYTGGKMVAGERGAVVGAVTTMGVIVGTDIPMFMGAMIVGPLGAVAIKKFDAAVHGKVKSGFEMLVNNFSAGIIGMICAILAYVVVGPAVKALSTGMASGVNVLVETGILPLTSIFVEPAKILFLNNAINHGIFSPLGIQQAEEAGRSIFFLIEANPGPGLGLLLAYMAFGKGAAKQSAAGASIIHFLGGIHEIYFPYVLMNPRLILAVIAGGATGVFVNVLFDSGLVSPASPGSIFAVLLMTPKAAFVGVILSVISSAAVSFFVASLLMKTQKQTDDDESLEEATNQMKDMKSSSKGAAGAAIDMAAVTKIIVACDAGMGSSAMGASLLRKKVEAANLNIDVTNLAINNLPQDVDIVVTHKDLTDRARNHAGSAKHISLSNFLDNALYDNLVAELVAAQEGAVKKPDAPVNADSSEDGTLKLTTENIFLGMEASTKEEVIKFAGEQLVKLGNVAPEYVAGMLAREELVSTYLGESIAVPHGTIEAKQYVKKTGIVFCQFPQGIQWGEDEDDVAIMVIGIAAQGDEHIQVITAITNSLDDEEAIECLKTTSNPDDVLRILNGK</sequence>
<dbReference type="EMBL" id="JAQLOI010000003">
    <property type="protein sequence ID" value="MDB1126098.1"/>
    <property type="molecule type" value="Genomic_DNA"/>
</dbReference>
<keyword evidence="23" id="KW-1185">Reference proteome</keyword>
<dbReference type="InterPro" id="IPR003501">
    <property type="entry name" value="PTS_EIIB_2/3"/>
</dbReference>
<evidence type="ECO:0000256" key="2">
    <source>
        <dbReference type="ARBA" id="ARBA00004429"/>
    </source>
</evidence>
<dbReference type="PANTHER" id="PTHR30181">
    <property type="entry name" value="MANNITOL PERMEASE IIC COMPONENT"/>
    <property type="match status" value="1"/>
</dbReference>
<evidence type="ECO:0000313" key="22">
    <source>
        <dbReference type="EMBL" id="MDB1126098.1"/>
    </source>
</evidence>
<dbReference type="EC" id="2.7.1.197" evidence="4"/>
<dbReference type="Gene3D" id="3.40.50.2300">
    <property type="match status" value="1"/>
</dbReference>
<dbReference type="RefSeq" id="WP_272140419.1">
    <property type="nucleotide sequence ID" value="NZ_JAQLOI010000003.1"/>
</dbReference>
<comment type="subcellular location">
    <subcellularLocation>
        <location evidence="2">Cell inner membrane</location>
        <topology evidence="2">Multi-pass membrane protein</topology>
    </subcellularLocation>
</comment>
<keyword evidence="10" id="KW-0762">Sugar transport</keyword>
<dbReference type="InterPro" id="IPR013011">
    <property type="entry name" value="PTS_EIIB_2"/>
</dbReference>
<keyword evidence="15 18" id="KW-1133">Transmembrane helix</keyword>
<dbReference type="CDD" id="cd00211">
    <property type="entry name" value="PTS_IIA_fru"/>
    <property type="match status" value="1"/>
</dbReference>
<dbReference type="Proteomes" id="UP001210678">
    <property type="component" value="Unassembled WGS sequence"/>
</dbReference>
<dbReference type="PROSITE" id="PS51104">
    <property type="entry name" value="PTS_EIIC_TYPE_2"/>
    <property type="match status" value="1"/>
</dbReference>
<dbReference type="PANTHER" id="PTHR30181:SF2">
    <property type="entry name" value="PTS SYSTEM MANNITOL-SPECIFIC EIICBA COMPONENT"/>
    <property type="match status" value="1"/>
</dbReference>
<evidence type="ECO:0000256" key="13">
    <source>
        <dbReference type="ARBA" id="ARBA00022692"/>
    </source>
</evidence>
<keyword evidence="8" id="KW-0997">Cell inner membrane</keyword>
<feature type="transmembrane region" description="Helical" evidence="18">
    <location>
        <begin position="79"/>
        <end position="104"/>
    </location>
</feature>
<accession>A0ABT4YWY2</accession>
<dbReference type="Gene3D" id="3.40.930.10">
    <property type="entry name" value="Mannitol-specific EII, Chain A"/>
    <property type="match status" value="1"/>
</dbReference>
<feature type="domain" description="PTS EIIA type-2" evidence="19">
    <location>
        <begin position="486"/>
        <end position="628"/>
    </location>
</feature>
<keyword evidence="7" id="KW-1003">Cell membrane</keyword>
<feature type="transmembrane region" description="Helical" evidence="18">
    <location>
        <begin position="270"/>
        <end position="288"/>
    </location>
</feature>
<dbReference type="Pfam" id="PF02378">
    <property type="entry name" value="PTS_EIIC"/>
    <property type="match status" value="1"/>
</dbReference>
<evidence type="ECO:0000256" key="18">
    <source>
        <dbReference type="SAM" id="Phobius"/>
    </source>
</evidence>
<evidence type="ECO:0000313" key="23">
    <source>
        <dbReference type="Proteomes" id="UP001210678"/>
    </source>
</evidence>